<evidence type="ECO:0000256" key="2">
    <source>
        <dbReference type="SAM" id="MobiDB-lite"/>
    </source>
</evidence>
<keyword evidence="3" id="KW-1133">Transmembrane helix</keyword>
<protein>
    <recommendedName>
        <fullName evidence="4">Spc7 kinetochore protein domain-containing protein</fullName>
    </recommendedName>
</protein>
<feature type="compositionally biased region" description="Basic and acidic residues" evidence="2">
    <location>
        <begin position="126"/>
        <end position="143"/>
    </location>
</feature>
<feature type="region of interest" description="Disordered" evidence="2">
    <location>
        <begin position="1769"/>
        <end position="1806"/>
    </location>
</feature>
<feature type="compositionally biased region" description="Low complexity" evidence="2">
    <location>
        <begin position="216"/>
        <end position="226"/>
    </location>
</feature>
<feature type="compositionally biased region" description="Polar residues" evidence="2">
    <location>
        <begin position="645"/>
        <end position="670"/>
    </location>
</feature>
<feature type="compositionally biased region" description="Basic residues" evidence="2">
    <location>
        <begin position="778"/>
        <end position="789"/>
    </location>
</feature>
<keyword evidence="1" id="KW-0175">Coiled coil</keyword>
<feature type="transmembrane region" description="Helical" evidence="3">
    <location>
        <begin position="1471"/>
        <end position="1497"/>
    </location>
</feature>
<dbReference type="InterPro" id="IPR013253">
    <property type="entry name" value="Spc7_domain"/>
</dbReference>
<feature type="region of interest" description="Disordered" evidence="2">
    <location>
        <begin position="179"/>
        <end position="505"/>
    </location>
</feature>
<feature type="coiled-coil region" evidence="1">
    <location>
        <begin position="1084"/>
        <end position="1157"/>
    </location>
</feature>
<feature type="region of interest" description="Disordered" evidence="2">
    <location>
        <begin position="594"/>
        <end position="677"/>
    </location>
</feature>
<accession>A0A423XF95</accession>
<dbReference type="GO" id="GO:0034501">
    <property type="term" value="P:protein localization to kinetochore"/>
    <property type="evidence" value="ECO:0007669"/>
    <property type="project" value="TreeGrafter"/>
</dbReference>
<feature type="compositionally biased region" description="Basic and acidic residues" evidence="2">
    <location>
        <begin position="815"/>
        <end position="826"/>
    </location>
</feature>
<dbReference type="Pfam" id="PF08317">
    <property type="entry name" value="Spc7"/>
    <property type="match status" value="1"/>
</dbReference>
<dbReference type="GO" id="GO:0000776">
    <property type="term" value="C:kinetochore"/>
    <property type="evidence" value="ECO:0007669"/>
    <property type="project" value="TreeGrafter"/>
</dbReference>
<feature type="transmembrane region" description="Helical" evidence="3">
    <location>
        <begin position="1444"/>
        <end position="1465"/>
    </location>
</feature>
<reference evidence="5 6" key="1">
    <citation type="submission" date="2015-09" db="EMBL/GenBank/DDBJ databases">
        <title>Host preference determinants of Valsa canker pathogens revealed by comparative genomics.</title>
        <authorList>
            <person name="Yin Z."/>
            <person name="Huang L."/>
        </authorList>
    </citation>
    <scope>NUCLEOTIDE SEQUENCE [LARGE SCALE GENOMIC DNA]</scope>
    <source>
        <strain evidence="5 6">SXYLt</strain>
    </source>
</reference>
<keyword evidence="6" id="KW-1185">Reference proteome</keyword>
<feature type="compositionally biased region" description="Basic and acidic residues" evidence="2">
    <location>
        <begin position="735"/>
        <end position="760"/>
    </location>
</feature>
<dbReference type="PANTHER" id="PTHR28260">
    <property type="entry name" value="SPINDLE POLE BODY COMPONENT SPC105"/>
    <property type="match status" value="1"/>
</dbReference>
<feature type="compositionally biased region" description="Low complexity" evidence="2">
    <location>
        <begin position="196"/>
        <end position="205"/>
    </location>
</feature>
<feature type="compositionally biased region" description="Polar residues" evidence="2">
    <location>
        <begin position="832"/>
        <end position="873"/>
    </location>
</feature>
<dbReference type="OrthoDB" id="5592879at2759"/>
<feature type="region of interest" description="Disordered" evidence="2">
    <location>
        <begin position="1"/>
        <end position="143"/>
    </location>
</feature>
<dbReference type="PANTHER" id="PTHR28260:SF1">
    <property type="entry name" value="SPINDLE POLE BODY COMPONENT SPC105"/>
    <property type="match status" value="1"/>
</dbReference>
<evidence type="ECO:0000256" key="1">
    <source>
        <dbReference type="SAM" id="Coils"/>
    </source>
</evidence>
<dbReference type="Pfam" id="PF18210">
    <property type="entry name" value="Knl1_RWD_C"/>
    <property type="match status" value="1"/>
</dbReference>
<evidence type="ECO:0000256" key="3">
    <source>
        <dbReference type="SAM" id="Phobius"/>
    </source>
</evidence>
<feature type="region of interest" description="Disordered" evidence="2">
    <location>
        <begin position="707"/>
        <end position="895"/>
    </location>
</feature>
<dbReference type="InterPro" id="IPR040850">
    <property type="entry name" value="Knl1_RWD_C"/>
</dbReference>
<dbReference type="SMART" id="SM00787">
    <property type="entry name" value="Spc7"/>
    <property type="match status" value="1"/>
</dbReference>
<evidence type="ECO:0000313" key="6">
    <source>
        <dbReference type="Proteomes" id="UP000285146"/>
    </source>
</evidence>
<comment type="caution">
    <text evidence="5">The sequence shown here is derived from an EMBL/GenBank/DDBJ whole genome shotgun (WGS) entry which is preliminary data.</text>
</comment>
<dbReference type="GO" id="GO:0007094">
    <property type="term" value="P:mitotic spindle assembly checkpoint signaling"/>
    <property type="evidence" value="ECO:0007669"/>
    <property type="project" value="TreeGrafter"/>
</dbReference>
<name>A0A423XF95_9PEZI</name>
<evidence type="ECO:0000259" key="4">
    <source>
        <dbReference type="SMART" id="SM00787"/>
    </source>
</evidence>
<feature type="compositionally biased region" description="Basic and acidic residues" evidence="2">
    <location>
        <begin position="458"/>
        <end position="467"/>
    </location>
</feature>
<dbReference type="STRING" id="1230097.A0A423XF95"/>
<dbReference type="Pfam" id="PF15402">
    <property type="entry name" value="MELT_2"/>
    <property type="match status" value="5"/>
</dbReference>
<dbReference type="GO" id="GO:1990758">
    <property type="term" value="P:mitotic sister chromatid biorientation"/>
    <property type="evidence" value="ECO:0007669"/>
    <property type="project" value="TreeGrafter"/>
</dbReference>
<feature type="compositionally biased region" description="Acidic residues" evidence="2">
    <location>
        <begin position="275"/>
        <end position="284"/>
    </location>
</feature>
<feature type="compositionally biased region" description="Acidic residues" evidence="2">
    <location>
        <begin position="805"/>
        <end position="814"/>
    </location>
</feature>
<feature type="domain" description="Spc7 kinetochore protein" evidence="4">
    <location>
        <begin position="905"/>
        <end position="1222"/>
    </location>
</feature>
<keyword evidence="3" id="KW-0472">Membrane</keyword>
<keyword evidence="3" id="KW-0812">Transmembrane</keyword>
<feature type="compositionally biased region" description="Acidic residues" evidence="2">
    <location>
        <begin position="403"/>
        <end position="413"/>
    </location>
</feature>
<dbReference type="InterPro" id="IPR033338">
    <property type="entry name" value="Spc105/Spc7"/>
</dbReference>
<dbReference type="EMBL" id="LKEB01000012">
    <property type="protein sequence ID" value="ROW14817.1"/>
    <property type="molecule type" value="Genomic_DNA"/>
</dbReference>
<sequence length="1877" mass="206880">MAGNTTLPATRRTRKSTSAMDMDNATIDLGAGATLAESRKKSKSRSKSLGPGGVDALKAGSGNRRVSLAGPPRAIPRSILKPTVPLPEIPGYKPRHSYAAGTSGTENLPSPFHGDDSSSSGTKVALRTEEEQQAAAREREEQERLALEKEIKDRREARRKSLANRRVSFAAEATLHTFHEVEYMQDSTTSTDNTQRRASSAAAQPQAPPEEEHLAPDAADTASTPPEQVEETIADSPENQHHLHHRQQRRISGLPAHDNFDDQGDITMASTIYDSDSDEGDDVAEVQTEASNSDSDSDNDGTMMTVEAEELTSASLASTRYGDEANTTTSSLDGALREAAQRAVNQSREPDEDEEVIAGFKGWSRKAREQRQAIASSQEQPASEDDVQSSPLKPSPGKHNVDDGTEMTMDMDMDITNVVGGIIRTTPSSSPRQAEQEDMSMDVTNVYGGILSPQAQPEDDRSDHEEQAMELTTTVGGIQGGPPSDNDSGHASDEEMSMELTTVMGRLLAAKNNQLRKSILPSSSPVKDPVDDAPLDITMDLAQGIGRILPADGEDNERDSADDEATVGMDITTAVGGIIKPVSSVERTAAKKLMEQEADQPEVTTTTDPVSLKSPPKQPTLQTIQGDSPGLSAFREKNAFPRTRLATSQPNTERQPHAVSTATSVASQGRITARKDDAILQRPKLSGIGVDRSGIGSPRVTEILDRRSSIGDTAANFSPVPLPQYRKAVTFGDPRVMEEEVDRDRRADQERESSRSNLEKEADDATSSLKEMIEGLSPKKKPFKGRKSLHVGSARGLLGKRPPELDNDSDAEEQDGVKRLKGREGSPVKNIKLQQPPSKAETTGSRPTLQSSQVLNDAEISTVTPTATQSPPKATTPKDQGRFRDVDNDQPTATFTLNVTPSMNIADLQPPDDNEERIHLQDFLNLTSIRFMELTTTKRRHTIAPSARKDSLSSGEENISLEKCVVAGACTVPMLELYQHSCRELKKYISEGRRIVREIETETFMENPPLFREYITASPEFKLLMDNQFKNVKTHARLQSKAMWYEWRTKLQEGLREGLVKTAEGMVADAELLDQQQKLLLSVLPALIKQVEALDRECENLEAVATELKDCDPEELGSARADLTAVDEDMEAKAREIAQLREQLQATEESVGKLVEQKQQCSTDIKEAEKMREECRGWSSPEISALKARVDAIEKEHGWAITGIAGTSVSMTYRKEIELVFDIAGLRAGQQASRIDIWYIAATREHKPLPSTTEKNFCLQCIRDHVRSVAQLKTEPKRILSLVSAAWDHANALANQVYQLNLTFPTAVQRISDSAISIRSSLQLVPLKTKVEVVLRVQSAAGANGLQFILSSQAAVVYGEQFNAGKMEEFLSSRIGDHINLDNQVEDWCDVVSELHMPIMLDYALAMLWRIIALIAALINALLEAAHKWGKQSFPTMLDGALAMFWRITAFIIALFGAAYTIFYYTISISVLAAGVCFGFLALCIMPAVFQSVVELLPLKQYFDRRLQKDYINKIKKMEYQEKKTRARLIQLMGDVKLQNEANNKVLKEIRTNEAIIKRKVRGFASCVVDRYQIQPTIIGIIVPPHQEPEEPSRRPIIRWLFAQSLQLYQHERSIAKYEAQISGELIKLQQLDEEHICLSNILDDINSKRSRVMLLNDLPKPYRVSASTRKYCSQFDHTRMKPSPYPNFERPSDWESRLNRLAGLTSREPEIYQVRLDFPPMTKHFTFPTRLAVGTDTSFGASFGAPIFSAPAQAPPLFAAPVTTTAPGSFSTSLYDPPPSAAPFQPTFGPPAAAPTTPAAAPTLAPPAENRLSLAERMTDPTGLRAPLPASILATPAPIQSDEEIQAERKAARLAEIELAQELKAARAKWPRRFKG</sequence>
<feature type="compositionally biased region" description="Low complexity" evidence="2">
    <location>
        <begin position="1795"/>
        <end position="1806"/>
    </location>
</feature>
<feature type="region of interest" description="Disordered" evidence="2">
    <location>
        <begin position="148"/>
        <end position="167"/>
    </location>
</feature>
<organism evidence="5 6">
    <name type="scientific">Cytospora leucostoma</name>
    <dbReference type="NCBI Taxonomy" id="1230097"/>
    <lineage>
        <taxon>Eukaryota</taxon>
        <taxon>Fungi</taxon>
        <taxon>Dikarya</taxon>
        <taxon>Ascomycota</taxon>
        <taxon>Pezizomycotina</taxon>
        <taxon>Sordariomycetes</taxon>
        <taxon>Sordariomycetidae</taxon>
        <taxon>Diaporthales</taxon>
        <taxon>Cytosporaceae</taxon>
        <taxon>Cytospora</taxon>
    </lineage>
</organism>
<proteinExistence type="predicted"/>
<dbReference type="SMART" id="SM01315">
    <property type="entry name" value="Spc7_N"/>
    <property type="match status" value="1"/>
</dbReference>
<dbReference type="Proteomes" id="UP000285146">
    <property type="component" value="Unassembled WGS sequence"/>
</dbReference>
<gene>
    <name evidence="5" type="ORF">VPNG_03690</name>
</gene>
<dbReference type="InParanoid" id="A0A423XF95"/>
<evidence type="ECO:0000313" key="5">
    <source>
        <dbReference type="EMBL" id="ROW14817.1"/>
    </source>
</evidence>